<keyword evidence="14" id="KW-0378">Hydrolase</keyword>
<dbReference type="SUPFAM" id="SSF81891">
    <property type="entry name" value="Poly A polymerase C-terminal region-like"/>
    <property type="match status" value="1"/>
</dbReference>
<evidence type="ECO:0000313" key="15">
    <source>
        <dbReference type="Proteomes" id="UP000585272"/>
    </source>
</evidence>
<name>A0A840IF63_9ACTN</name>
<dbReference type="InterPro" id="IPR002646">
    <property type="entry name" value="PolA_pol_head_dom"/>
</dbReference>
<keyword evidence="4 11" id="KW-0808">Transferase</keyword>
<evidence type="ECO:0000256" key="1">
    <source>
        <dbReference type="ARBA" id="ARBA00001946"/>
    </source>
</evidence>
<evidence type="ECO:0000256" key="11">
    <source>
        <dbReference type="RuleBase" id="RU003953"/>
    </source>
</evidence>
<dbReference type="InterPro" id="IPR043519">
    <property type="entry name" value="NT_sf"/>
</dbReference>
<feature type="domain" description="Poly A polymerase head" evidence="13">
    <location>
        <begin position="30"/>
        <end position="152"/>
    </location>
</feature>
<comment type="cofactor">
    <cofactor evidence="1">
        <name>Mg(2+)</name>
        <dbReference type="ChEBI" id="CHEBI:18420"/>
    </cofactor>
</comment>
<dbReference type="GO" id="GO:0000166">
    <property type="term" value="F:nucleotide binding"/>
    <property type="evidence" value="ECO:0007669"/>
    <property type="project" value="UniProtKB-KW"/>
</dbReference>
<organism evidence="14 15">
    <name type="scientific">Conexibacter arvalis</name>
    <dbReference type="NCBI Taxonomy" id="912552"/>
    <lineage>
        <taxon>Bacteria</taxon>
        <taxon>Bacillati</taxon>
        <taxon>Actinomycetota</taxon>
        <taxon>Thermoleophilia</taxon>
        <taxon>Solirubrobacterales</taxon>
        <taxon>Conexibacteraceae</taxon>
        <taxon>Conexibacter</taxon>
    </lineage>
</organism>
<comment type="caution">
    <text evidence="14">The sequence shown here is derived from an EMBL/GenBank/DDBJ whole genome shotgun (WGS) entry which is preliminary data.</text>
</comment>
<evidence type="ECO:0000256" key="4">
    <source>
        <dbReference type="ARBA" id="ARBA00022679"/>
    </source>
</evidence>
<dbReference type="GO" id="GO:0008033">
    <property type="term" value="P:tRNA processing"/>
    <property type="evidence" value="ECO:0007669"/>
    <property type="project" value="UniProtKB-KW"/>
</dbReference>
<evidence type="ECO:0000256" key="2">
    <source>
        <dbReference type="ARBA" id="ARBA00007265"/>
    </source>
</evidence>
<evidence type="ECO:0000256" key="5">
    <source>
        <dbReference type="ARBA" id="ARBA00022694"/>
    </source>
</evidence>
<protein>
    <submittedName>
        <fullName evidence="14">tRNA nucleotidyltransferase (CCA-adding enzyme)</fullName>
        <ecNumber evidence="14">2.7.7.72</ecNumber>
        <ecNumber evidence="14">3.1.3.-</ecNumber>
        <ecNumber evidence="14">3.1.4.-</ecNumber>
    </submittedName>
</protein>
<dbReference type="AlphaFoldDB" id="A0A840IF63"/>
<dbReference type="SUPFAM" id="SSF81301">
    <property type="entry name" value="Nucleotidyltransferase"/>
    <property type="match status" value="1"/>
</dbReference>
<keyword evidence="7" id="KW-0479">Metal-binding</keyword>
<dbReference type="Pfam" id="PF01743">
    <property type="entry name" value="PolyA_pol"/>
    <property type="match status" value="1"/>
</dbReference>
<dbReference type="EMBL" id="JACHNU010000004">
    <property type="protein sequence ID" value="MBB4663657.1"/>
    <property type="molecule type" value="Genomic_DNA"/>
</dbReference>
<evidence type="ECO:0000256" key="9">
    <source>
        <dbReference type="ARBA" id="ARBA00022842"/>
    </source>
</evidence>
<proteinExistence type="inferred from homology"/>
<sequence>MTTAHDLVGRLRELSAAAPLLPLLDGLPEAWIVGGAVRDLLLGGAPLDLDLVVVGDAPAVAARLAGALGGELQVHDRFGTATVRAGGHSYDVVRARAESYPRPGALPEVRPGTLEEDLARRDFTVNAIALALDGRIAAAPHALEDLEARRLRVLHDASFRDDPTRLLRLVRYATRLGFAVEPATAALAREAIDAGALGTVTGTRIGAELRLLLREPSAADALAEVAGWGGGDALVPGLRFDAAPAERARALLPADGRDDLLLLAAACLRVAPAALVGWLDALGFTARERDTVAEAAGGAKRLGDRLAALVAGGAPRPSAVAALLRGRSPELAALAGALAGGERAGGAGGARAGSAGTGGAGAGAGGVGAGEAGERAGGVGPRGRAAAAEAVVRRWLERDRHVRLEIGGDDLRAAGVPQGEAIGRGLAAALAAKLDGDAPDREAELSAALAAAAARPA</sequence>
<keyword evidence="15" id="KW-1185">Reference proteome</keyword>
<dbReference type="EC" id="3.1.3.-" evidence="14"/>
<evidence type="ECO:0000256" key="7">
    <source>
        <dbReference type="ARBA" id="ARBA00022723"/>
    </source>
</evidence>
<evidence type="ECO:0000256" key="12">
    <source>
        <dbReference type="SAM" id="MobiDB-lite"/>
    </source>
</evidence>
<accession>A0A840IF63</accession>
<evidence type="ECO:0000313" key="14">
    <source>
        <dbReference type="EMBL" id="MBB4663657.1"/>
    </source>
</evidence>
<dbReference type="EC" id="3.1.4.-" evidence="14"/>
<dbReference type="GO" id="GO:0016787">
    <property type="term" value="F:hydrolase activity"/>
    <property type="evidence" value="ECO:0007669"/>
    <property type="project" value="UniProtKB-KW"/>
</dbReference>
<keyword evidence="9" id="KW-0460">Magnesium</keyword>
<dbReference type="PANTHER" id="PTHR47788">
    <property type="entry name" value="POLYA POLYMERASE"/>
    <property type="match status" value="1"/>
</dbReference>
<dbReference type="Gene3D" id="1.10.3090.10">
    <property type="entry name" value="cca-adding enzyme, domain 2"/>
    <property type="match status" value="2"/>
</dbReference>
<reference evidence="14 15" key="1">
    <citation type="submission" date="2020-08" db="EMBL/GenBank/DDBJ databases">
        <title>Genomic Encyclopedia of Archaeal and Bacterial Type Strains, Phase II (KMG-II): from individual species to whole genera.</title>
        <authorList>
            <person name="Goeker M."/>
        </authorList>
    </citation>
    <scope>NUCLEOTIDE SEQUENCE [LARGE SCALE GENOMIC DNA]</scope>
    <source>
        <strain evidence="14 15">DSM 23288</strain>
    </source>
</reference>
<dbReference type="Proteomes" id="UP000585272">
    <property type="component" value="Unassembled WGS sequence"/>
</dbReference>
<keyword evidence="6 14" id="KW-0548">Nucleotidyltransferase</keyword>
<evidence type="ECO:0000256" key="6">
    <source>
        <dbReference type="ARBA" id="ARBA00022695"/>
    </source>
</evidence>
<dbReference type="CDD" id="cd05398">
    <property type="entry name" value="NT_ClassII-CCAase"/>
    <property type="match status" value="1"/>
</dbReference>
<evidence type="ECO:0000256" key="3">
    <source>
        <dbReference type="ARBA" id="ARBA00022555"/>
    </source>
</evidence>
<keyword evidence="10 11" id="KW-0694">RNA-binding</keyword>
<dbReference type="RefSeq" id="WP_183343371.1">
    <property type="nucleotide sequence ID" value="NZ_JACHNU010000004.1"/>
</dbReference>
<dbReference type="InterPro" id="IPR052390">
    <property type="entry name" value="tRNA_nt/polyA_polymerase"/>
</dbReference>
<evidence type="ECO:0000256" key="10">
    <source>
        <dbReference type="ARBA" id="ARBA00022884"/>
    </source>
</evidence>
<comment type="similarity">
    <text evidence="2 11">Belongs to the tRNA nucleotidyltransferase/poly(A) polymerase family.</text>
</comment>
<dbReference type="PANTHER" id="PTHR47788:SF1">
    <property type="entry name" value="A-ADDING TRNA NUCLEOTIDYLTRANSFERASE"/>
    <property type="match status" value="1"/>
</dbReference>
<dbReference type="GO" id="GO:0000049">
    <property type="term" value="F:tRNA binding"/>
    <property type="evidence" value="ECO:0007669"/>
    <property type="project" value="UniProtKB-KW"/>
</dbReference>
<feature type="region of interest" description="Disordered" evidence="12">
    <location>
        <begin position="360"/>
        <end position="381"/>
    </location>
</feature>
<gene>
    <name evidence="14" type="ORF">BDZ31_003252</name>
</gene>
<keyword evidence="5" id="KW-0819">tRNA processing</keyword>
<dbReference type="Gene3D" id="3.30.460.10">
    <property type="entry name" value="Beta Polymerase, domain 2"/>
    <property type="match status" value="1"/>
</dbReference>
<keyword evidence="3" id="KW-0820">tRNA-binding</keyword>
<dbReference type="GO" id="GO:0046872">
    <property type="term" value="F:metal ion binding"/>
    <property type="evidence" value="ECO:0007669"/>
    <property type="project" value="UniProtKB-KW"/>
</dbReference>
<evidence type="ECO:0000259" key="13">
    <source>
        <dbReference type="Pfam" id="PF01743"/>
    </source>
</evidence>
<evidence type="ECO:0000256" key="8">
    <source>
        <dbReference type="ARBA" id="ARBA00022741"/>
    </source>
</evidence>
<dbReference type="GO" id="GO:0004810">
    <property type="term" value="F:CCA tRNA nucleotidyltransferase activity"/>
    <property type="evidence" value="ECO:0007669"/>
    <property type="project" value="UniProtKB-EC"/>
</dbReference>
<dbReference type="EC" id="2.7.7.72" evidence="14"/>
<keyword evidence="8" id="KW-0547">Nucleotide-binding</keyword>